<dbReference type="Gene3D" id="3.10.20.740">
    <property type="match status" value="1"/>
</dbReference>
<dbReference type="FunFam" id="3.30.70.20:FF:000002">
    <property type="entry name" value="NADH-ubiquinone oxidoreductase 75 kDa subunit"/>
    <property type="match status" value="1"/>
</dbReference>
<feature type="compositionally biased region" description="Low complexity" evidence="11">
    <location>
        <begin position="29"/>
        <end position="41"/>
    </location>
</feature>
<dbReference type="PANTHER" id="PTHR43105:SF13">
    <property type="entry name" value="NADH-UBIQUINONE OXIDOREDUCTASE 75 KDA SUBUNIT, MITOCHONDRIAL"/>
    <property type="match status" value="1"/>
</dbReference>
<dbReference type="PANTHER" id="PTHR43105">
    <property type="entry name" value="RESPIRATORY NITRATE REDUCTASE"/>
    <property type="match status" value="1"/>
</dbReference>
<dbReference type="GO" id="GO:0046872">
    <property type="term" value="F:metal ion binding"/>
    <property type="evidence" value="ECO:0007669"/>
    <property type="project" value="UniProtKB-KW"/>
</dbReference>
<dbReference type="PROSITE" id="PS00642">
    <property type="entry name" value="COMPLEX1_75K_2"/>
    <property type="match status" value="1"/>
</dbReference>
<dbReference type="CDD" id="cd00207">
    <property type="entry name" value="fer2"/>
    <property type="match status" value="1"/>
</dbReference>
<dbReference type="InterPro" id="IPR000283">
    <property type="entry name" value="NADH_UbQ_OxRdtase_75kDa_su_CS"/>
</dbReference>
<dbReference type="Pfam" id="PF09326">
    <property type="entry name" value="NADH_dhqG_C"/>
    <property type="match status" value="1"/>
</dbReference>
<keyword evidence="7" id="KW-0411">Iron-sulfur</keyword>
<dbReference type="Pfam" id="PF22117">
    <property type="entry name" value="Fer4_Nqo3"/>
    <property type="match status" value="1"/>
</dbReference>
<dbReference type="SUPFAM" id="SSF54292">
    <property type="entry name" value="2Fe-2S ferredoxin-like"/>
    <property type="match status" value="1"/>
</dbReference>
<keyword evidence="4" id="KW-0479">Metal-binding</keyword>
<gene>
    <name evidence="15" type="ORF">CEUR00632_LOCUS6787</name>
</gene>
<sequence>MFSPALVSRTRGPTGQLWSLAQSMRSVGTTSSPSAQAATATPPNPDSMEVFVNGESITVPKNYSVLQACDAAGIDIPRFCYHQRLSVAGNCRMCLVEIEKGPPKPAASCAMPAMPGMKIKTDTPMVKKAREGVMEFLLINHPLDCPICDQGGECDLQDQAMIFGSDRSRFVESKRAVEDKNIGPLVKTVMNRCIHCTRCVRFCDEVAGTGEMGVTGRGNASEIGTYVDKLFSSELSGNVVDLCPVGALTSKPYAFTARSWELKSTDSIDVSDALGANVKVDTRGTEVMRILPRLNEDVNEEWLSDKGRYQYDGLKRQRLNVPMVKGPKGLQAASWAEALAAVKAGLRGATGDAIKAVAGKLADAESMVCVKDLLNRLGSGNTVHEDVGTLCADVRSSYIANSTVAGVEQADLILLVGTNPRWEAPVFNARIRKATLDGTQVAMVGAPVDLTYKYAHLGSDMSALSELVSGASPFFERLKSAKKPLVIVGPGVLRRADRDAVLSAVHGLVEKAGIVKPDWNGFNVIHESASAVAALDIGFQPSASARSAPPAKFVYLLGADDYASSEVPDGAFVVYQGHHGDKGAARADVVLPGAAYTEKSGLYVNFEGRVQQTRTAVPAVGDAREDWKIVRALSEVLGAPLPYDSLGGVRARLADVAPHFALVNNSVQGAVWMNGEYAKGLAASPSVHAGGVLESPIGNFFMTDAISRASQTMAKCVQARQQA</sequence>
<dbReference type="Gene3D" id="3.30.70.20">
    <property type="match status" value="1"/>
</dbReference>
<dbReference type="Pfam" id="PF00384">
    <property type="entry name" value="Molybdopterin"/>
    <property type="match status" value="1"/>
</dbReference>
<evidence type="ECO:0000256" key="7">
    <source>
        <dbReference type="ARBA" id="ARBA00023014"/>
    </source>
</evidence>
<dbReference type="InterPro" id="IPR019574">
    <property type="entry name" value="NADH_UbQ_OxRdtase_Gsu_4Fe4S-bd"/>
</dbReference>
<evidence type="ECO:0000256" key="8">
    <source>
        <dbReference type="ARBA" id="ARBA00023027"/>
    </source>
</evidence>
<keyword evidence="6" id="KW-0408">Iron</keyword>
<evidence type="ECO:0000256" key="2">
    <source>
        <dbReference type="ARBA" id="ARBA00005404"/>
    </source>
</evidence>
<evidence type="ECO:0000256" key="1">
    <source>
        <dbReference type="ARBA" id="ARBA00001966"/>
    </source>
</evidence>
<dbReference type="InterPro" id="IPR006656">
    <property type="entry name" value="Mopterin_OxRdtase"/>
</dbReference>
<evidence type="ECO:0000256" key="11">
    <source>
        <dbReference type="SAM" id="MobiDB-lite"/>
    </source>
</evidence>
<dbReference type="SMART" id="SM00929">
    <property type="entry name" value="NADH-G_4Fe-4S_3"/>
    <property type="match status" value="1"/>
</dbReference>
<dbReference type="SUPFAM" id="SSF53706">
    <property type="entry name" value="Formate dehydrogenase/DMSO reductase, domains 1-3"/>
    <property type="match status" value="1"/>
</dbReference>
<dbReference type="GO" id="GO:0042773">
    <property type="term" value="P:ATP synthesis coupled electron transport"/>
    <property type="evidence" value="ECO:0007669"/>
    <property type="project" value="InterPro"/>
</dbReference>
<dbReference type="EMBL" id="HBEC01014670">
    <property type="protein sequence ID" value="CAD8286749.1"/>
    <property type="molecule type" value="Transcribed_RNA"/>
</dbReference>
<dbReference type="SUPFAM" id="SSF54862">
    <property type="entry name" value="4Fe-4S ferredoxins"/>
    <property type="match status" value="1"/>
</dbReference>
<dbReference type="Pfam" id="PF10588">
    <property type="entry name" value="NADH-G_4Fe-4S_3"/>
    <property type="match status" value="1"/>
</dbReference>
<dbReference type="InterPro" id="IPR001041">
    <property type="entry name" value="2Fe-2S_ferredoxin-type"/>
</dbReference>
<dbReference type="PROSITE" id="PS51669">
    <property type="entry name" value="4FE4S_MOW_BIS_MGD"/>
    <property type="match status" value="1"/>
</dbReference>
<reference evidence="15" key="1">
    <citation type="submission" date="2021-01" db="EMBL/GenBank/DDBJ databases">
        <authorList>
            <person name="Corre E."/>
            <person name="Pelletier E."/>
            <person name="Niang G."/>
            <person name="Scheremetjew M."/>
            <person name="Finn R."/>
            <person name="Kale V."/>
            <person name="Holt S."/>
            <person name="Cochrane G."/>
            <person name="Meng A."/>
            <person name="Brown T."/>
            <person name="Cohen L."/>
        </authorList>
    </citation>
    <scope>NUCLEOTIDE SEQUENCE</scope>
    <source>
        <strain evidence="15">CCMP219</strain>
    </source>
</reference>
<dbReference type="PROSITE" id="PS00641">
    <property type="entry name" value="COMPLEX1_75K_1"/>
    <property type="match status" value="1"/>
</dbReference>
<dbReference type="GO" id="GO:0016020">
    <property type="term" value="C:membrane"/>
    <property type="evidence" value="ECO:0007669"/>
    <property type="project" value="InterPro"/>
</dbReference>
<dbReference type="CDD" id="cd02773">
    <property type="entry name" value="MopB_Res-Cmplx1_Nad11"/>
    <property type="match status" value="1"/>
</dbReference>
<feature type="domain" description="4Fe-4S Mo/W bis-MGD-type" evidence="13">
    <location>
        <begin position="262"/>
        <end position="318"/>
    </location>
</feature>
<evidence type="ECO:0000256" key="6">
    <source>
        <dbReference type="ARBA" id="ARBA00023004"/>
    </source>
</evidence>
<evidence type="ECO:0000259" key="12">
    <source>
        <dbReference type="PROSITE" id="PS51085"/>
    </source>
</evidence>
<evidence type="ECO:0000259" key="14">
    <source>
        <dbReference type="PROSITE" id="PS51839"/>
    </source>
</evidence>
<dbReference type="PROSITE" id="PS00643">
    <property type="entry name" value="COMPLEX1_75K_3"/>
    <property type="match status" value="1"/>
</dbReference>
<dbReference type="GO" id="GO:0051539">
    <property type="term" value="F:4 iron, 4 sulfur cluster binding"/>
    <property type="evidence" value="ECO:0007669"/>
    <property type="project" value="UniProtKB-KW"/>
</dbReference>
<dbReference type="PROSITE" id="PS51085">
    <property type="entry name" value="2FE2S_FER_2"/>
    <property type="match status" value="1"/>
</dbReference>
<comment type="similarity">
    <text evidence="2 10">Belongs to the complex I 75 kDa subunit family.</text>
</comment>
<accession>A0A7R9V7W2</accession>
<evidence type="ECO:0000313" key="15">
    <source>
        <dbReference type="EMBL" id="CAD8286749.1"/>
    </source>
</evidence>
<dbReference type="AlphaFoldDB" id="A0A7R9V7W2"/>
<proteinExistence type="inferred from homology"/>
<keyword evidence="8" id="KW-0520">NAD</keyword>
<comment type="cofactor">
    <cofactor evidence="9">
        <name>[2Fe-2S] cluster</name>
        <dbReference type="ChEBI" id="CHEBI:190135"/>
    </cofactor>
</comment>
<comment type="cofactor">
    <cofactor evidence="1">
        <name>[4Fe-4S] cluster</name>
        <dbReference type="ChEBI" id="CHEBI:49883"/>
    </cofactor>
</comment>
<evidence type="ECO:0000259" key="13">
    <source>
        <dbReference type="PROSITE" id="PS51669"/>
    </source>
</evidence>
<dbReference type="Gene3D" id="3.40.50.740">
    <property type="match status" value="1"/>
</dbReference>
<dbReference type="GO" id="GO:0008137">
    <property type="term" value="F:NADH dehydrogenase (ubiquinone) activity"/>
    <property type="evidence" value="ECO:0007669"/>
    <property type="project" value="InterPro"/>
</dbReference>
<dbReference type="NCBIfam" id="TIGR01973">
    <property type="entry name" value="NuoG"/>
    <property type="match status" value="1"/>
</dbReference>
<dbReference type="InterPro" id="IPR036010">
    <property type="entry name" value="2Fe-2S_ferredoxin-like_sf"/>
</dbReference>
<evidence type="ECO:0008006" key="16">
    <source>
        <dbReference type="Google" id="ProtNLM"/>
    </source>
</evidence>
<dbReference type="FunFam" id="3.30.200.210:FF:000002">
    <property type="entry name" value="NADH-ubiquinone oxidoreductase 75 kDa subunit"/>
    <property type="match status" value="1"/>
</dbReference>
<dbReference type="GO" id="GO:0016651">
    <property type="term" value="F:oxidoreductase activity, acting on NAD(P)H"/>
    <property type="evidence" value="ECO:0007669"/>
    <property type="project" value="InterPro"/>
</dbReference>
<dbReference type="Gene3D" id="3.30.200.210">
    <property type="match status" value="1"/>
</dbReference>
<feature type="domain" description="2Fe-2S ferredoxin-type" evidence="12">
    <location>
        <begin position="46"/>
        <end position="125"/>
    </location>
</feature>
<protein>
    <recommendedName>
        <fullName evidence="16">NADH dehydrogenase subunit 11</fullName>
    </recommendedName>
</protein>
<dbReference type="InterPro" id="IPR015405">
    <property type="entry name" value="NDUFS1-like_C"/>
</dbReference>
<feature type="domain" description="4Fe-4S His(Cys)3-ligated-type" evidence="14">
    <location>
        <begin position="125"/>
        <end position="164"/>
    </location>
</feature>
<evidence type="ECO:0000256" key="5">
    <source>
        <dbReference type="ARBA" id="ARBA00022967"/>
    </source>
</evidence>
<dbReference type="Pfam" id="PF13510">
    <property type="entry name" value="Fer2_4"/>
    <property type="match status" value="1"/>
</dbReference>
<evidence type="ECO:0000256" key="3">
    <source>
        <dbReference type="ARBA" id="ARBA00022485"/>
    </source>
</evidence>
<keyword evidence="5" id="KW-1278">Translocase</keyword>
<dbReference type="FunFam" id="3.40.50.740:FF:000012">
    <property type="entry name" value="NADH dehydrogenase [ubiquinone] iron-sulfur protein 1 mitochondrial"/>
    <property type="match status" value="1"/>
</dbReference>
<dbReference type="InterPro" id="IPR010228">
    <property type="entry name" value="NADH_UbQ_OxRdtase_Gsu"/>
</dbReference>
<dbReference type="Pfam" id="PF22151">
    <property type="entry name" value="Fer4_NDSU1"/>
    <property type="match status" value="1"/>
</dbReference>
<name>A0A7R9V7W2_9CHLO</name>
<evidence type="ECO:0000256" key="10">
    <source>
        <dbReference type="RuleBase" id="RU004523"/>
    </source>
</evidence>
<dbReference type="FunFam" id="3.10.20.740:FF:000001">
    <property type="entry name" value="NADH-quinone oxidoreductase subunit G"/>
    <property type="match status" value="1"/>
</dbReference>
<evidence type="ECO:0000256" key="4">
    <source>
        <dbReference type="ARBA" id="ARBA00022723"/>
    </source>
</evidence>
<feature type="region of interest" description="Disordered" evidence="11">
    <location>
        <begin position="24"/>
        <end position="46"/>
    </location>
</feature>
<keyword evidence="3" id="KW-0004">4Fe-4S</keyword>
<evidence type="ECO:0000256" key="9">
    <source>
        <dbReference type="ARBA" id="ARBA00034078"/>
    </source>
</evidence>
<dbReference type="InterPro" id="IPR054351">
    <property type="entry name" value="NADH_UbQ_OxRdtase_ferredoxin"/>
</dbReference>
<dbReference type="InterPro" id="IPR050123">
    <property type="entry name" value="Prok_molybdopt-oxidoreductase"/>
</dbReference>
<dbReference type="InterPro" id="IPR006963">
    <property type="entry name" value="Mopterin_OxRdtase_4Fe-4S_dom"/>
</dbReference>
<organism evidence="15">
    <name type="scientific">Chlamydomonas euryale</name>
    <dbReference type="NCBI Taxonomy" id="1486919"/>
    <lineage>
        <taxon>Eukaryota</taxon>
        <taxon>Viridiplantae</taxon>
        <taxon>Chlorophyta</taxon>
        <taxon>core chlorophytes</taxon>
        <taxon>Chlorophyceae</taxon>
        <taxon>CS clade</taxon>
        <taxon>Chlamydomonadales</taxon>
        <taxon>Chlamydomonadaceae</taxon>
        <taxon>Chlamydomonas</taxon>
    </lineage>
</organism>
<dbReference type="PROSITE" id="PS51839">
    <property type="entry name" value="4FE4S_HC3"/>
    <property type="match status" value="1"/>
</dbReference>